<dbReference type="SUPFAM" id="SSF53597">
    <property type="entry name" value="Dihydrofolate reductase-like"/>
    <property type="match status" value="1"/>
</dbReference>
<evidence type="ECO:0000313" key="5">
    <source>
        <dbReference type="Proteomes" id="UP000893823"/>
    </source>
</evidence>
<name>A0A1H1ZDI2_9MICO</name>
<dbReference type="InterPro" id="IPR024072">
    <property type="entry name" value="DHFR-like_dom_sf"/>
</dbReference>
<dbReference type="Gene3D" id="3.40.430.10">
    <property type="entry name" value="Dihydrofolate Reductase, subunit A"/>
    <property type="match status" value="1"/>
</dbReference>
<dbReference type="AlphaFoldDB" id="A0A1H1ZDI2"/>
<dbReference type="EMBL" id="SODL02000002">
    <property type="protein sequence ID" value="MCP2367042.1"/>
    <property type="molecule type" value="Genomic_DNA"/>
</dbReference>
<evidence type="ECO:0000259" key="1">
    <source>
        <dbReference type="Pfam" id="PF01872"/>
    </source>
</evidence>
<dbReference type="EMBL" id="LT629755">
    <property type="protein sequence ID" value="SDT31713.1"/>
    <property type="molecule type" value="Genomic_DNA"/>
</dbReference>
<evidence type="ECO:0000313" key="3">
    <source>
        <dbReference type="EMBL" id="SDT31713.1"/>
    </source>
</evidence>
<dbReference type="Proteomes" id="UP000893823">
    <property type="component" value="Unassembled WGS sequence"/>
</dbReference>
<proteinExistence type="predicted"/>
<dbReference type="RefSeq" id="WP_092674420.1">
    <property type="nucleotide sequence ID" value="NZ_BMDN01000002.1"/>
</dbReference>
<reference evidence="4" key="2">
    <citation type="submission" date="2016-10" db="EMBL/GenBank/DDBJ databases">
        <authorList>
            <person name="Varghese N."/>
            <person name="Submissions S."/>
        </authorList>
    </citation>
    <scope>NUCLEOTIDE SEQUENCE [LARGE SCALE GENOMIC DNA]</scope>
    <source>
        <strain evidence="4">CPCC 202695</strain>
    </source>
</reference>
<dbReference type="InterPro" id="IPR002734">
    <property type="entry name" value="RibDG_C"/>
</dbReference>
<dbReference type="STRING" id="589382.SAMN04489721_3121"/>
<dbReference type="OrthoDB" id="7342392at2"/>
<reference evidence="2" key="3">
    <citation type="submission" date="2022-06" db="EMBL/GenBank/DDBJ databases">
        <title>Genomic Encyclopedia of Type Strains, Phase III (KMG-III): the genomes of soil and plant-associated and newly described type strains.</title>
        <authorList>
            <person name="Whitman W."/>
        </authorList>
    </citation>
    <scope>NUCLEOTIDE SEQUENCE</scope>
    <source>
        <strain evidence="2">CPCC 202695</strain>
    </source>
</reference>
<dbReference type="GO" id="GO:0009231">
    <property type="term" value="P:riboflavin biosynthetic process"/>
    <property type="evidence" value="ECO:0007669"/>
    <property type="project" value="InterPro"/>
</dbReference>
<protein>
    <submittedName>
        <fullName evidence="3">Dihydrofolate reductase</fullName>
    </submittedName>
</protein>
<dbReference type="GO" id="GO:0008703">
    <property type="term" value="F:5-amino-6-(5-phosphoribosylamino)uracil reductase activity"/>
    <property type="evidence" value="ECO:0007669"/>
    <property type="project" value="InterPro"/>
</dbReference>
<dbReference type="Pfam" id="PF01872">
    <property type="entry name" value="RibD_C"/>
    <property type="match status" value="1"/>
</dbReference>
<accession>A0A1H1ZDI2</accession>
<evidence type="ECO:0000313" key="2">
    <source>
        <dbReference type="EMBL" id="MCP2367042.1"/>
    </source>
</evidence>
<dbReference type="Proteomes" id="UP000199482">
    <property type="component" value="Chromosome I"/>
</dbReference>
<feature type="domain" description="Bacterial bifunctional deaminase-reductase C-terminal" evidence="1">
    <location>
        <begin position="4"/>
        <end position="180"/>
    </location>
</feature>
<gene>
    <name evidence="2" type="ORF">BCL57_001196</name>
    <name evidence="3" type="ORF">SAMN04489721_3121</name>
</gene>
<organism evidence="3 4">
    <name type="scientific">Agromyces flavus</name>
    <dbReference type="NCBI Taxonomy" id="589382"/>
    <lineage>
        <taxon>Bacteria</taxon>
        <taxon>Bacillati</taxon>
        <taxon>Actinomycetota</taxon>
        <taxon>Actinomycetes</taxon>
        <taxon>Micrococcales</taxon>
        <taxon>Microbacteriaceae</taxon>
        <taxon>Agromyces</taxon>
    </lineage>
</organism>
<sequence length="194" mass="20583">MGRLIVEQIVSADGYAADVDGGIDFFAVPPEPGGDRGAGDGGIDREQLAWLEGVDAILLGANTYRMFAGYWPAADPRTEPVAEPIARLPKHVVSNSLARAPWGDGEIEVLRGDAAASVTGLKERFDAIVLWGSLQLADALFAAGLVDELRLRILPVLIGAGRSFTPAGLGTRAVELDHAVTHPTGHVSLHYRLR</sequence>
<evidence type="ECO:0000313" key="4">
    <source>
        <dbReference type="Proteomes" id="UP000199482"/>
    </source>
</evidence>
<reference evidence="3" key="1">
    <citation type="submission" date="2016-10" db="EMBL/GenBank/DDBJ databases">
        <authorList>
            <person name="de Groot N.N."/>
        </authorList>
    </citation>
    <scope>NUCLEOTIDE SEQUENCE [LARGE SCALE GENOMIC DNA]</scope>
    <source>
        <strain evidence="3">CPCC 202695</strain>
    </source>
</reference>
<keyword evidence="5" id="KW-1185">Reference proteome</keyword>